<protein>
    <submittedName>
        <fullName evidence="1">Uncharacterized protein</fullName>
    </submittedName>
</protein>
<organism evidence="1 2">
    <name type="scientific">Pseudohalioglobus lutimaris</name>
    <dbReference type="NCBI Taxonomy" id="1737061"/>
    <lineage>
        <taxon>Bacteria</taxon>
        <taxon>Pseudomonadati</taxon>
        <taxon>Pseudomonadota</taxon>
        <taxon>Gammaproteobacteria</taxon>
        <taxon>Cellvibrionales</taxon>
        <taxon>Halieaceae</taxon>
        <taxon>Pseudohalioglobus</taxon>
    </lineage>
</organism>
<proteinExistence type="predicted"/>
<sequence>MAFFVKLEGSQPVPALCHHAGPLEFGWNHQPTFPGGFGTKVMLLASNIYLTIRSIYKSIITQVAR</sequence>
<evidence type="ECO:0000313" key="1">
    <source>
        <dbReference type="EMBL" id="PLW70264.1"/>
    </source>
</evidence>
<dbReference type="EMBL" id="PKUS01000002">
    <property type="protein sequence ID" value="PLW70264.1"/>
    <property type="molecule type" value="Genomic_DNA"/>
</dbReference>
<name>A0A2N5X701_9GAMM</name>
<keyword evidence="2" id="KW-1185">Reference proteome</keyword>
<comment type="caution">
    <text evidence="1">The sequence shown here is derived from an EMBL/GenBank/DDBJ whole genome shotgun (WGS) entry which is preliminary data.</text>
</comment>
<reference evidence="1 2" key="1">
    <citation type="submission" date="2018-01" db="EMBL/GenBank/DDBJ databases">
        <title>The draft genome sequence of Halioglobus lutimaris HF004.</title>
        <authorList>
            <person name="Du Z.-J."/>
            <person name="Shi M.-J."/>
        </authorList>
    </citation>
    <scope>NUCLEOTIDE SEQUENCE [LARGE SCALE GENOMIC DNA]</scope>
    <source>
        <strain evidence="1 2">HF004</strain>
    </source>
</reference>
<dbReference type="AlphaFoldDB" id="A0A2N5X701"/>
<evidence type="ECO:0000313" key="2">
    <source>
        <dbReference type="Proteomes" id="UP000235005"/>
    </source>
</evidence>
<accession>A0A2N5X701</accession>
<gene>
    <name evidence="1" type="ORF">C0039_03390</name>
</gene>
<dbReference type="Proteomes" id="UP000235005">
    <property type="component" value="Unassembled WGS sequence"/>
</dbReference>